<dbReference type="SUPFAM" id="SSF54928">
    <property type="entry name" value="RNA-binding domain, RBD"/>
    <property type="match status" value="3"/>
</dbReference>
<evidence type="ECO:0000256" key="4">
    <source>
        <dbReference type="PROSITE-ProRule" id="PRU00176"/>
    </source>
</evidence>
<dbReference type="InterPro" id="IPR034795">
    <property type="entry name" value="PTBPH3_RRM1"/>
</dbReference>
<dbReference type="AlphaFoldDB" id="A0AAN8Y6T8"/>
<feature type="domain" description="RRM" evidence="5">
    <location>
        <begin position="290"/>
        <end position="364"/>
    </location>
</feature>
<dbReference type="InterPro" id="IPR021790">
    <property type="entry name" value="PTBP1-like_RRM2"/>
</dbReference>
<proteinExistence type="predicted"/>
<organism evidence="6 7">
    <name type="scientific">Solanum bulbocastanum</name>
    <name type="common">Wild potato</name>
    <dbReference type="NCBI Taxonomy" id="147425"/>
    <lineage>
        <taxon>Eukaryota</taxon>
        <taxon>Viridiplantae</taxon>
        <taxon>Streptophyta</taxon>
        <taxon>Embryophyta</taxon>
        <taxon>Tracheophyta</taxon>
        <taxon>Spermatophyta</taxon>
        <taxon>Magnoliopsida</taxon>
        <taxon>eudicotyledons</taxon>
        <taxon>Gunneridae</taxon>
        <taxon>Pentapetalae</taxon>
        <taxon>asterids</taxon>
        <taxon>lamiids</taxon>
        <taxon>Solanales</taxon>
        <taxon>Solanaceae</taxon>
        <taxon>Solanoideae</taxon>
        <taxon>Solaneae</taxon>
        <taxon>Solanum</taxon>
    </lineage>
</organism>
<dbReference type="PROSITE" id="PS50102">
    <property type="entry name" value="RRM"/>
    <property type="match status" value="3"/>
</dbReference>
<gene>
    <name evidence="6" type="ORF">RDI58_025606</name>
</gene>
<dbReference type="Gene3D" id="3.30.70.330">
    <property type="match status" value="4"/>
</dbReference>
<name>A0AAN8Y6T8_SOLBU</name>
<dbReference type="CDD" id="cd12687">
    <property type="entry name" value="RRM1_PTBPH3"/>
    <property type="match status" value="1"/>
</dbReference>
<evidence type="ECO:0000313" key="7">
    <source>
        <dbReference type="Proteomes" id="UP001371456"/>
    </source>
</evidence>
<keyword evidence="7" id="KW-1185">Reference proteome</keyword>
<dbReference type="InterPro" id="IPR035979">
    <property type="entry name" value="RBD_domain_sf"/>
</dbReference>
<dbReference type="SMART" id="SM00360">
    <property type="entry name" value="RRM"/>
    <property type="match status" value="4"/>
</dbReference>
<dbReference type="Pfam" id="PF13893">
    <property type="entry name" value="RRM_5"/>
    <property type="match status" value="1"/>
</dbReference>
<dbReference type="InterPro" id="IPR000504">
    <property type="entry name" value="RRM_dom"/>
</dbReference>
<dbReference type="Pfam" id="PF11835">
    <property type="entry name" value="RRM_8"/>
    <property type="match status" value="1"/>
</dbReference>
<dbReference type="InterPro" id="IPR012677">
    <property type="entry name" value="Nucleotide-bd_a/b_plait_sf"/>
</dbReference>
<evidence type="ECO:0000313" key="6">
    <source>
        <dbReference type="EMBL" id="KAK6778888.1"/>
    </source>
</evidence>
<keyword evidence="1" id="KW-0597">Phosphoprotein</keyword>
<dbReference type="PANTHER" id="PTHR15592">
    <property type="entry name" value="MATRIN 3/NUCLEAR PROTEIN 220-RELATED"/>
    <property type="match status" value="1"/>
</dbReference>
<dbReference type="InterPro" id="IPR006536">
    <property type="entry name" value="HnRNP-L/PTB"/>
</dbReference>
<dbReference type="NCBIfam" id="TIGR01649">
    <property type="entry name" value="hnRNP-L_PTB"/>
    <property type="match status" value="1"/>
</dbReference>
<dbReference type="InterPro" id="IPR034797">
    <property type="entry name" value="PTBPH3_RRM3"/>
</dbReference>
<feature type="domain" description="RRM" evidence="5">
    <location>
        <begin position="6"/>
        <end position="80"/>
    </location>
</feature>
<dbReference type="Proteomes" id="UP001371456">
    <property type="component" value="Unassembled WGS sequence"/>
</dbReference>
<comment type="caution">
    <text evidence="6">The sequence shown here is derived from an EMBL/GenBank/DDBJ whole genome shotgun (WGS) entry which is preliminary data.</text>
</comment>
<evidence type="ECO:0000256" key="3">
    <source>
        <dbReference type="ARBA" id="ARBA00022884"/>
    </source>
</evidence>
<dbReference type="GO" id="GO:0003723">
    <property type="term" value="F:RNA binding"/>
    <property type="evidence" value="ECO:0007669"/>
    <property type="project" value="UniProtKB-UniRule"/>
</dbReference>
<evidence type="ECO:0000256" key="1">
    <source>
        <dbReference type="ARBA" id="ARBA00022553"/>
    </source>
</evidence>
<accession>A0AAN8Y6T8</accession>
<evidence type="ECO:0000259" key="5">
    <source>
        <dbReference type="PROSITE" id="PS50102"/>
    </source>
</evidence>
<reference evidence="6 7" key="1">
    <citation type="submission" date="2024-02" db="EMBL/GenBank/DDBJ databases">
        <title>de novo genome assembly of Solanum bulbocastanum strain 11H21.</title>
        <authorList>
            <person name="Hosaka A.J."/>
        </authorList>
    </citation>
    <scope>NUCLEOTIDE SEQUENCE [LARGE SCALE GENOMIC DNA]</scope>
    <source>
        <tissue evidence="6">Young leaves</tissue>
    </source>
</reference>
<evidence type="ECO:0000256" key="2">
    <source>
        <dbReference type="ARBA" id="ARBA00022737"/>
    </source>
</evidence>
<dbReference type="GO" id="GO:0005634">
    <property type="term" value="C:nucleus"/>
    <property type="evidence" value="ECO:0007669"/>
    <property type="project" value="InterPro"/>
</dbReference>
<feature type="domain" description="RRM" evidence="5">
    <location>
        <begin position="400"/>
        <end position="474"/>
    </location>
</feature>
<sequence length="477" mass="53505">MTEPSKVIHVRNVGQEISENDLLQLFQPFGVITKLVMLRAKNQALLQMQEIAAAVNAMQFYSNVQPSIRGRSVYVQFSSHQELTTVDQNAQGRGDEPNRILLVSIHHVLYPITVEVLHQVFSPHGIVEKIVTFQKSAGFQALIQYELTQTAISARNSLQGRNIYDGCCQLDIQFSNLDELQVSYNNERSRDFTNPNLPSEPKGKSPQVVSFVSVFSSTRSLPIWVKFKHYHCVTARIWRCWSHVPLASVLNCFLPLFCPVGFPQMGNAAAIAAAFPSGLPPGISGTNDRCTIIVSNVNPDRIDEDKLFNLFSIYGNIVRIKHLRNKPDHALVQMGDGFQAELAVHFLKGAMLFGQRLEVNYSKYPNINTGPETRDYSNSKLNRFNRNAAKNYRYCCSPTKMIHVSSLPQDVTEEEIVAHLEEHGPIVNTKLFEMNGKKQALVLFDNEEQATEALVCQHATSLGGSIIRISFSQVQSI</sequence>
<keyword evidence="2" id="KW-0677">Repeat</keyword>
<dbReference type="CDD" id="cd12426">
    <property type="entry name" value="RRM4_PTBPH3"/>
    <property type="match status" value="1"/>
</dbReference>
<dbReference type="Pfam" id="PF00076">
    <property type="entry name" value="RRM_1"/>
    <property type="match status" value="2"/>
</dbReference>
<dbReference type="GO" id="GO:0006397">
    <property type="term" value="P:mRNA processing"/>
    <property type="evidence" value="ECO:0007669"/>
    <property type="project" value="InterPro"/>
</dbReference>
<dbReference type="EMBL" id="JBANQN010000010">
    <property type="protein sequence ID" value="KAK6778888.1"/>
    <property type="molecule type" value="Genomic_DNA"/>
</dbReference>
<keyword evidence="3 4" id="KW-0694">RNA-binding</keyword>
<dbReference type="CDD" id="cd12698">
    <property type="entry name" value="RRM3_PTBPH3"/>
    <property type="match status" value="1"/>
</dbReference>
<protein>
    <recommendedName>
        <fullName evidence="5">RRM domain-containing protein</fullName>
    </recommendedName>
</protein>